<gene>
    <name evidence="13" type="ORF">AGERDE_LOCUS1593</name>
</gene>
<dbReference type="Proteomes" id="UP000789831">
    <property type="component" value="Unassembled WGS sequence"/>
</dbReference>
<evidence type="ECO:0000256" key="11">
    <source>
        <dbReference type="SAM" id="MobiDB-lite"/>
    </source>
</evidence>
<evidence type="ECO:0000256" key="6">
    <source>
        <dbReference type="ARBA" id="ARBA00022884"/>
    </source>
</evidence>
<feature type="region of interest" description="Disordered" evidence="11">
    <location>
        <begin position="371"/>
        <end position="411"/>
    </location>
</feature>
<keyword evidence="5" id="KW-0547">Nucleotide-binding</keyword>
<protein>
    <recommendedName>
        <fullName evidence="9">RNA-binding protein VTS1</fullName>
    </recommendedName>
    <alternativeName>
        <fullName evidence="10">RNA-binding protein vts1</fullName>
    </alternativeName>
</protein>
<dbReference type="InterPro" id="IPR001660">
    <property type="entry name" value="SAM"/>
</dbReference>
<organism evidence="13 14">
    <name type="scientific">Ambispora gerdemannii</name>
    <dbReference type="NCBI Taxonomy" id="144530"/>
    <lineage>
        <taxon>Eukaryota</taxon>
        <taxon>Fungi</taxon>
        <taxon>Fungi incertae sedis</taxon>
        <taxon>Mucoromycota</taxon>
        <taxon>Glomeromycotina</taxon>
        <taxon>Glomeromycetes</taxon>
        <taxon>Archaeosporales</taxon>
        <taxon>Ambisporaceae</taxon>
        <taxon>Ambispora</taxon>
    </lineage>
</organism>
<keyword evidence="6" id="KW-0694">RNA-binding</keyword>
<comment type="subunit">
    <text evidence="8">Monomer. Binds to RNA.</text>
</comment>
<dbReference type="FunFam" id="1.10.150.50:FF:000033">
    <property type="entry name" value="Protein vts1, variant"/>
    <property type="match status" value="1"/>
</dbReference>
<dbReference type="SMART" id="SM00454">
    <property type="entry name" value="SAM"/>
    <property type="match status" value="1"/>
</dbReference>
<dbReference type="PANTHER" id="PTHR12515:SF5">
    <property type="entry name" value="PROTEIN SMAUG"/>
    <property type="match status" value="1"/>
</dbReference>
<evidence type="ECO:0000256" key="2">
    <source>
        <dbReference type="ARBA" id="ARBA00007325"/>
    </source>
</evidence>
<comment type="caution">
    <text evidence="13">The sequence shown here is derived from an EMBL/GenBank/DDBJ whole genome shotgun (WGS) entry which is preliminary data.</text>
</comment>
<dbReference type="Pfam" id="PF25479">
    <property type="entry name" value="Vts1"/>
    <property type="match status" value="1"/>
</dbReference>
<feature type="compositionally biased region" description="Polar residues" evidence="11">
    <location>
        <begin position="234"/>
        <end position="251"/>
    </location>
</feature>
<evidence type="ECO:0000256" key="3">
    <source>
        <dbReference type="ARBA" id="ARBA00022448"/>
    </source>
</evidence>
<dbReference type="InterPro" id="IPR013761">
    <property type="entry name" value="SAM/pointed_sf"/>
</dbReference>
<evidence type="ECO:0000313" key="13">
    <source>
        <dbReference type="EMBL" id="CAG8448786.1"/>
    </source>
</evidence>
<dbReference type="GO" id="GO:0005829">
    <property type="term" value="C:cytosol"/>
    <property type="evidence" value="ECO:0007669"/>
    <property type="project" value="UniProtKB-SubCell"/>
</dbReference>
<dbReference type="GO" id="GO:0015031">
    <property type="term" value="P:protein transport"/>
    <property type="evidence" value="ECO:0007669"/>
    <property type="project" value="UniProtKB-KW"/>
</dbReference>
<dbReference type="GO" id="GO:0000289">
    <property type="term" value="P:nuclear-transcribed mRNA poly(A) tail shortening"/>
    <property type="evidence" value="ECO:0007669"/>
    <property type="project" value="TreeGrafter"/>
</dbReference>
<name>A0A9N8VFB3_9GLOM</name>
<accession>A0A9N8VFB3</accession>
<keyword evidence="4" id="KW-0963">Cytoplasm</keyword>
<feature type="compositionally biased region" description="Low complexity" evidence="11">
    <location>
        <begin position="388"/>
        <end position="397"/>
    </location>
</feature>
<dbReference type="SUPFAM" id="SSF47769">
    <property type="entry name" value="SAM/Pointed domain"/>
    <property type="match status" value="1"/>
</dbReference>
<dbReference type="Pfam" id="PF07647">
    <property type="entry name" value="SAM_2"/>
    <property type="match status" value="1"/>
</dbReference>
<dbReference type="GO" id="GO:0000932">
    <property type="term" value="C:P-body"/>
    <property type="evidence" value="ECO:0007669"/>
    <property type="project" value="TreeGrafter"/>
</dbReference>
<feature type="region of interest" description="Disordered" evidence="11">
    <location>
        <begin position="441"/>
        <end position="473"/>
    </location>
</feature>
<evidence type="ECO:0000256" key="9">
    <source>
        <dbReference type="ARBA" id="ARBA00024136"/>
    </source>
</evidence>
<dbReference type="PROSITE" id="PS50105">
    <property type="entry name" value="SAM_DOMAIN"/>
    <property type="match status" value="1"/>
</dbReference>
<dbReference type="GO" id="GO:0003729">
    <property type="term" value="F:mRNA binding"/>
    <property type="evidence" value="ECO:0007669"/>
    <property type="project" value="TreeGrafter"/>
</dbReference>
<dbReference type="AlphaFoldDB" id="A0A9N8VFB3"/>
<evidence type="ECO:0000256" key="5">
    <source>
        <dbReference type="ARBA" id="ARBA00022741"/>
    </source>
</evidence>
<keyword evidence="7" id="KW-0653">Protein transport</keyword>
<keyword evidence="14" id="KW-1185">Reference proteome</keyword>
<evidence type="ECO:0000256" key="4">
    <source>
        <dbReference type="ARBA" id="ARBA00022490"/>
    </source>
</evidence>
<evidence type="ECO:0000256" key="7">
    <source>
        <dbReference type="ARBA" id="ARBA00022927"/>
    </source>
</evidence>
<dbReference type="OrthoDB" id="2155283at2759"/>
<feature type="compositionally biased region" description="Low complexity" evidence="11">
    <location>
        <begin position="452"/>
        <end position="463"/>
    </location>
</feature>
<evidence type="ECO:0000259" key="12">
    <source>
        <dbReference type="PROSITE" id="PS50105"/>
    </source>
</evidence>
<reference evidence="13" key="1">
    <citation type="submission" date="2021-06" db="EMBL/GenBank/DDBJ databases">
        <authorList>
            <person name="Kallberg Y."/>
            <person name="Tangrot J."/>
            <person name="Rosling A."/>
        </authorList>
    </citation>
    <scope>NUCLEOTIDE SEQUENCE</scope>
    <source>
        <strain evidence="13">MT106</strain>
    </source>
</reference>
<comment type="similarity">
    <text evidence="2">Belongs to the VTS1 family.</text>
</comment>
<comment type="subcellular location">
    <subcellularLocation>
        <location evidence="1">Cytoplasm</location>
        <location evidence="1">Cytosol</location>
    </subcellularLocation>
</comment>
<dbReference type="EMBL" id="CAJVPL010000113">
    <property type="protein sequence ID" value="CAG8448786.1"/>
    <property type="molecule type" value="Genomic_DNA"/>
</dbReference>
<dbReference type="GO" id="GO:0000166">
    <property type="term" value="F:nucleotide binding"/>
    <property type="evidence" value="ECO:0007669"/>
    <property type="project" value="UniProtKB-KW"/>
</dbReference>
<feature type="region of interest" description="Disordered" evidence="11">
    <location>
        <begin position="231"/>
        <end position="251"/>
    </location>
</feature>
<sequence length="546" mass="60121">MTSQRPVSEQFNLQQQKSGSNAQYRQSADLSHLGQQQQQNHRGSSRPTSEIFSPNTSYHSPEAEAIDKWFEDLQHYEQTLEEMATASLDQNFKEELGALEQWFRVLSEAERTAALYSLLQHSTQVQIRFFITVLQQMARNDPMGALLSPANPEKDMMQAQLAKAEVDARMALKSPTSPSYPRRLYDRHSGIEFLSPEAAIYSDPAAALAQQRARLQANTGNRSSALYSRPKSMISENRTSNGRPKSADLSTLPWTPAAAFPLRSPRPGGAFDGELSPLVGGSWASMVSTPVVPMFAENKQKTAADADMVTKKLTNWTLSNSSGNRVVLESDVKKFRRNHLKGNSAGVPATVHEEKYGQQANIVLSMYDAEGNKRSPQHSPLPSPKTLGGSRQGSRPSSPNPNPVGLYPMHTWGAGGGAKSTHLTPPGIGVHYVDGENGGAEVGYLSDHSDASHNTNNTSNNKPSKSKKKPSDDTVDFELLNDIPQWLRSLRLHKYTSVFEGMKWQSIIELDDSALEQKGVAALGARRKMLKEFEKVKNALNEKPPA</sequence>
<dbReference type="InterPro" id="IPR057327">
    <property type="entry name" value="Vts1_dom"/>
</dbReference>
<dbReference type="PANTHER" id="PTHR12515">
    <property type="entry name" value="STERILE ALPHA MOTIF DOMAIN CONTAINING PROTEIN 4-RELATED"/>
    <property type="match status" value="1"/>
</dbReference>
<dbReference type="Gene3D" id="1.10.150.50">
    <property type="entry name" value="Transcription Factor, Ets-1"/>
    <property type="match status" value="1"/>
</dbReference>
<dbReference type="InterPro" id="IPR050897">
    <property type="entry name" value="SMAUG/VTS1_RNA-bind"/>
</dbReference>
<keyword evidence="3" id="KW-0813">Transport</keyword>
<feature type="region of interest" description="Disordered" evidence="11">
    <location>
        <begin position="1"/>
        <end position="58"/>
    </location>
</feature>
<evidence type="ECO:0000313" key="14">
    <source>
        <dbReference type="Proteomes" id="UP000789831"/>
    </source>
</evidence>
<evidence type="ECO:0000256" key="1">
    <source>
        <dbReference type="ARBA" id="ARBA00004514"/>
    </source>
</evidence>
<evidence type="ECO:0000256" key="8">
    <source>
        <dbReference type="ARBA" id="ARBA00024046"/>
    </source>
</evidence>
<feature type="domain" description="SAM" evidence="12">
    <location>
        <begin position="481"/>
        <end position="539"/>
    </location>
</feature>
<proteinExistence type="inferred from homology"/>
<evidence type="ECO:0000256" key="10">
    <source>
        <dbReference type="ARBA" id="ARBA00073291"/>
    </source>
</evidence>